<name>A0A832RYP2_9EURY</name>
<dbReference type="SMART" id="SM00359">
    <property type="entry name" value="PUA"/>
    <property type="match status" value="1"/>
</dbReference>
<dbReference type="Proteomes" id="UP000600363">
    <property type="component" value="Unassembled WGS sequence"/>
</dbReference>
<evidence type="ECO:0000313" key="3">
    <source>
        <dbReference type="Proteomes" id="UP000600363"/>
    </source>
</evidence>
<dbReference type="SUPFAM" id="SSF88802">
    <property type="entry name" value="Pre-PUA domain"/>
    <property type="match status" value="1"/>
</dbReference>
<evidence type="ECO:0000259" key="1">
    <source>
        <dbReference type="SMART" id="SM00359"/>
    </source>
</evidence>
<evidence type="ECO:0000313" key="2">
    <source>
        <dbReference type="EMBL" id="HIH70362.1"/>
    </source>
</evidence>
<dbReference type="RefSeq" id="WP_042686817.1">
    <property type="nucleotide sequence ID" value="NZ_DUIH01000023.1"/>
</dbReference>
<dbReference type="PROSITE" id="PS50890">
    <property type="entry name" value="PUA"/>
    <property type="match status" value="1"/>
</dbReference>
<comment type="caution">
    <text evidence="2">The sequence shown here is derived from an EMBL/GenBank/DDBJ whole genome shotgun (WGS) entry which is preliminary data.</text>
</comment>
<protein>
    <submittedName>
        <fullName evidence="2">Pseudouridine synthase</fullName>
    </submittedName>
</protein>
<sequence length="155" mass="16743">MRSAELLRRARVIADYQFGKGAGRALFGDDVSIELSSSSRIRQIKEGTVRIATLRARDGLFTLSPLGGERLRRHFAPPAHRVVVDGEAAPFVRQGKTAFAKFVLSCSPLIRAGDEVLVVDEDDVLLATGRAVLSAREMLDANVGAAVHVRYGVGD</sequence>
<dbReference type="CDD" id="cd21149">
    <property type="entry name" value="PUA_archaeosine_TGT"/>
    <property type="match status" value="1"/>
</dbReference>
<feature type="domain" description="PUA" evidence="1">
    <location>
        <begin position="80"/>
        <end position="154"/>
    </location>
</feature>
<dbReference type="Pfam" id="PF01472">
    <property type="entry name" value="PUA"/>
    <property type="match status" value="1"/>
</dbReference>
<dbReference type="AlphaFoldDB" id="A0A832RYP2"/>
<dbReference type="GO" id="GO:0003723">
    <property type="term" value="F:RNA binding"/>
    <property type="evidence" value="ECO:0007669"/>
    <property type="project" value="InterPro"/>
</dbReference>
<dbReference type="SUPFAM" id="SSF88697">
    <property type="entry name" value="PUA domain-like"/>
    <property type="match status" value="1"/>
</dbReference>
<dbReference type="InterPro" id="IPR029402">
    <property type="entry name" value="TGT_C2"/>
</dbReference>
<reference evidence="2" key="1">
    <citation type="journal article" date="2020" name="bioRxiv">
        <title>A rank-normalized archaeal taxonomy based on genome phylogeny resolves widespread incomplete and uneven classifications.</title>
        <authorList>
            <person name="Rinke C."/>
            <person name="Chuvochina M."/>
            <person name="Mussig A.J."/>
            <person name="Chaumeil P.-A."/>
            <person name="Waite D.W."/>
            <person name="Whitman W.B."/>
            <person name="Parks D.H."/>
            <person name="Hugenholtz P."/>
        </authorList>
    </citation>
    <scope>NUCLEOTIDE SEQUENCE</scope>
    <source>
        <strain evidence="2">UBA12518</strain>
    </source>
</reference>
<proteinExistence type="predicted"/>
<dbReference type="Gene3D" id="2.30.130.10">
    <property type="entry name" value="PUA domain"/>
    <property type="match status" value="1"/>
</dbReference>
<gene>
    <name evidence="2" type="ORF">HA299_07145</name>
</gene>
<dbReference type="NCBIfam" id="TIGR00451">
    <property type="entry name" value="unchar_dom_2"/>
    <property type="match status" value="1"/>
</dbReference>
<dbReference type="EMBL" id="DUIH01000023">
    <property type="protein sequence ID" value="HIH70362.1"/>
    <property type="molecule type" value="Genomic_DNA"/>
</dbReference>
<dbReference type="InterPro" id="IPR015947">
    <property type="entry name" value="PUA-like_sf"/>
</dbReference>
<accession>A0A832RYP2</accession>
<organism evidence="2 3">
    <name type="scientific">Methermicoccus shengliensis</name>
    <dbReference type="NCBI Taxonomy" id="660064"/>
    <lineage>
        <taxon>Archaea</taxon>
        <taxon>Methanobacteriati</taxon>
        <taxon>Methanobacteriota</taxon>
        <taxon>Stenosarchaea group</taxon>
        <taxon>Methanomicrobia</taxon>
        <taxon>Methanosarcinales</taxon>
        <taxon>Methermicoccaceae</taxon>
        <taxon>Methermicoccus</taxon>
    </lineage>
</organism>
<dbReference type="InterPro" id="IPR036974">
    <property type="entry name" value="PUA_sf"/>
</dbReference>
<dbReference type="Pfam" id="PF14810">
    <property type="entry name" value="TGT_C2"/>
    <property type="match status" value="1"/>
</dbReference>
<dbReference type="InterPro" id="IPR038250">
    <property type="entry name" value="TGT_C2_sf"/>
</dbReference>
<dbReference type="InterPro" id="IPR004521">
    <property type="entry name" value="Uncharacterised_CHP00451"/>
</dbReference>
<dbReference type="InterPro" id="IPR002478">
    <property type="entry name" value="PUA"/>
</dbReference>
<dbReference type="Gene3D" id="3.10.450.90">
    <property type="entry name" value="ArcTGT, C2 domain"/>
    <property type="match status" value="1"/>
</dbReference>